<dbReference type="KEGG" id="dtm:BJL86_1397"/>
<dbReference type="STRING" id="499555.BJL86_1397"/>
<sequence length="350" mass="36398">MASTIPYCHGSGVEQGTVGDTLAFVIERKWHRPRHVATVGMTTVALSALVLGGCAGQDAEPEGGPQEAPADVALDDPVTTELDPAAEVELLEPGSGELEVRTFAPTNDVLPPVTMDFDSTSSVTADGTPQEQHELPRRTATFDQGVESDVNGAQRATLTFSSLAPSAEETGLDELLASAAGFEVTLVREPAGQITSSTLAAPTEARGVARQSVEQMAGALAESGVILPDEPIGEGARWRVTRPNDDAVAPEMALTYTLLEIDGDDLTVAVDGTAAQSSDTLELPAEDGGESVSLDVAQYSSTASGELTFSLTGAAPTDGELKYETTARYRGDSDAVTETSATRELVFRTG</sequence>
<dbReference type="EMBL" id="CP015961">
    <property type="protein sequence ID" value="ANI92179.1"/>
    <property type="molecule type" value="Genomic_DNA"/>
</dbReference>
<keyword evidence="2" id="KW-1185">Reference proteome</keyword>
<name>A0A173LKB4_9ACTN</name>
<organism evidence="1 2">
    <name type="scientific">Dietzia timorensis</name>
    <dbReference type="NCBI Taxonomy" id="499555"/>
    <lineage>
        <taxon>Bacteria</taxon>
        <taxon>Bacillati</taxon>
        <taxon>Actinomycetota</taxon>
        <taxon>Actinomycetes</taxon>
        <taxon>Mycobacteriales</taxon>
        <taxon>Dietziaceae</taxon>
        <taxon>Dietzia</taxon>
    </lineage>
</organism>
<proteinExistence type="predicted"/>
<evidence type="ECO:0000313" key="2">
    <source>
        <dbReference type="Proteomes" id="UP000186104"/>
    </source>
</evidence>
<dbReference type="AlphaFoldDB" id="A0A173LKB4"/>
<protein>
    <submittedName>
        <fullName evidence="1">Uncharacterized protein</fullName>
    </submittedName>
</protein>
<accession>A0A173LKB4</accession>
<gene>
    <name evidence="1" type="ORF">BJL86_1397</name>
</gene>
<dbReference type="Proteomes" id="UP000186104">
    <property type="component" value="Chromosome"/>
</dbReference>
<evidence type="ECO:0000313" key="1">
    <source>
        <dbReference type="EMBL" id="ANI92179.1"/>
    </source>
</evidence>
<reference evidence="1 2" key="1">
    <citation type="submission" date="2016-06" db="EMBL/GenBank/DDBJ databases">
        <title>Complete genome sequence of a saline-alkali tolerant type strain Dietzia timorensis ID05-A0528T.</title>
        <authorList>
            <person name="Wu X."/>
        </authorList>
    </citation>
    <scope>NUCLEOTIDE SEQUENCE [LARGE SCALE GENOMIC DNA]</scope>
    <source>
        <strain evidence="1 2">ID05-A0528</strain>
    </source>
</reference>